<accession>A0A6J6AEQ3</accession>
<sequence>MLEDPVYPRPQAEIALLPKLLAGVVPDPYIPHKELEAK</sequence>
<dbReference type="EMBL" id="CAESPC010000118">
    <property type="protein sequence ID" value="CAB4367134.1"/>
    <property type="molecule type" value="Genomic_DNA"/>
</dbReference>
<organism evidence="1">
    <name type="scientific">freshwater metagenome</name>
    <dbReference type="NCBI Taxonomy" id="449393"/>
    <lineage>
        <taxon>unclassified sequences</taxon>
        <taxon>metagenomes</taxon>
        <taxon>ecological metagenomes</taxon>
    </lineage>
</organism>
<protein>
    <submittedName>
        <fullName evidence="1">Unannotated protein</fullName>
    </submittedName>
</protein>
<dbReference type="AlphaFoldDB" id="A0A6J6AEQ3"/>
<proteinExistence type="predicted"/>
<name>A0A6J6AEQ3_9ZZZZ</name>
<evidence type="ECO:0000313" key="1">
    <source>
        <dbReference type="EMBL" id="CAB4367134.1"/>
    </source>
</evidence>
<reference evidence="1" key="1">
    <citation type="submission" date="2020-05" db="EMBL/GenBank/DDBJ databases">
        <authorList>
            <person name="Chiriac C."/>
            <person name="Salcher M."/>
            <person name="Ghai R."/>
            <person name="Kavagutti S V."/>
        </authorList>
    </citation>
    <scope>NUCLEOTIDE SEQUENCE</scope>
</reference>
<gene>
    <name evidence="1" type="ORF">UFOPK4180_00735</name>
</gene>